<accession>A0A1L8D2C8</accession>
<comment type="subcellular location">
    <subcellularLocation>
        <location evidence="1">Cytoplasm</location>
    </subcellularLocation>
</comment>
<dbReference type="RefSeq" id="WP_075865499.1">
    <property type="nucleotide sequence ID" value="NZ_BDJL01000038.1"/>
</dbReference>
<evidence type="ECO:0000256" key="1">
    <source>
        <dbReference type="ARBA" id="ARBA00004496"/>
    </source>
</evidence>
<dbReference type="FunFam" id="3.40.50.300:FF:001064">
    <property type="entry name" value="Selenocysteine-specific translation elongation factor"/>
    <property type="match status" value="1"/>
</dbReference>
<dbReference type="PANTHER" id="PTHR43721:SF22">
    <property type="entry name" value="ELONGATION FACTOR TU, MITOCHONDRIAL"/>
    <property type="match status" value="1"/>
</dbReference>
<keyword evidence="3" id="KW-0963">Cytoplasm</keyword>
<evidence type="ECO:0000256" key="3">
    <source>
        <dbReference type="ARBA" id="ARBA00022490"/>
    </source>
</evidence>
<dbReference type="NCBIfam" id="TIGR00475">
    <property type="entry name" value="selB"/>
    <property type="match status" value="1"/>
</dbReference>
<evidence type="ECO:0000256" key="5">
    <source>
        <dbReference type="ARBA" id="ARBA00022917"/>
    </source>
</evidence>
<dbReference type="CDD" id="cd04171">
    <property type="entry name" value="SelB"/>
    <property type="match status" value="1"/>
</dbReference>
<dbReference type="Pfam" id="PF09107">
    <property type="entry name" value="WHD_3rd_SelB"/>
    <property type="match status" value="1"/>
</dbReference>
<dbReference type="SUPFAM" id="SSF50447">
    <property type="entry name" value="Translation proteins"/>
    <property type="match status" value="1"/>
</dbReference>
<dbReference type="AlphaFoldDB" id="A0A1L8D2C8"/>
<dbReference type="GO" id="GO:0003723">
    <property type="term" value="F:RNA binding"/>
    <property type="evidence" value="ECO:0007669"/>
    <property type="project" value="InterPro"/>
</dbReference>
<evidence type="ECO:0000256" key="8">
    <source>
        <dbReference type="ARBA" id="ARBA00031615"/>
    </source>
</evidence>
<keyword evidence="6" id="KW-0342">GTP-binding</keyword>
<dbReference type="Pfam" id="PF03144">
    <property type="entry name" value="GTP_EFTU_D2"/>
    <property type="match status" value="1"/>
</dbReference>
<evidence type="ECO:0000313" key="11">
    <source>
        <dbReference type="Proteomes" id="UP000187338"/>
    </source>
</evidence>
<comment type="function">
    <text evidence="7">Translation factor necessary for the incorporation of selenocysteine into proteins. It probably replaces EF-Tu for the insertion of selenocysteine directed by the UGA codon. SelB binds GTP and GDP.</text>
</comment>
<protein>
    <recommendedName>
        <fullName evidence="2">Selenocysteine-specific elongation factor</fullName>
    </recommendedName>
    <alternativeName>
        <fullName evidence="8">SelB translation factor</fullName>
    </alternativeName>
</protein>
<dbReference type="Gene3D" id="2.40.30.10">
    <property type="entry name" value="Translation factors"/>
    <property type="match status" value="1"/>
</dbReference>
<dbReference type="InterPro" id="IPR009001">
    <property type="entry name" value="Transl_elong_EF1A/Init_IF2_C"/>
</dbReference>
<dbReference type="OrthoDB" id="9804504at2"/>
<dbReference type="SUPFAM" id="SSF52540">
    <property type="entry name" value="P-loop containing nucleoside triphosphate hydrolases"/>
    <property type="match status" value="1"/>
</dbReference>
<dbReference type="GO" id="GO:0003924">
    <property type="term" value="F:GTPase activity"/>
    <property type="evidence" value="ECO:0007669"/>
    <property type="project" value="InterPro"/>
</dbReference>
<dbReference type="InterPro" id="IPR005225">
    <property type="entry name" value="Small_GTP-bd"/>
</dbReference>
<dbReference type="Gene3D" id="1.10.10.2770">
    <property type="match status" value="1"/>
</dbReference>
<keyword evidence="5" id="KW-0648">Protein biosynthesis</keyword>
<dbReference type="InterPro" id="IPR036390">
    <property type="entry name" value="WH_DNA-bd_sf"/>
</dbReference>
<dbReference type="PANTHER" id="PTHR43721">
    <property type="entry name" value="ELONGATION FACTOR TU-RELATED"/>
    <property type="match status" value="1"/>
</dbReference>
<reference evidence="11" key="1">
    <citation type="submission" date="2016-12" db="EMBL/GenBank/DDBJ databases">
        <title>Draft Genome Sequences od Carboxydothermus pertinax and islandicus, Hydrogenogenic Carboxydotrophic Bacteria.</title>
        <authorList>
            <person name="Fukuyama Y."/>
            <person name="Ohmae K."/>
            <person name="Yoneda Y."/>
            <person name="Yoshida T."/>
            <person name="Sako Y."/>
        </authorList>
    </citation>
    <scope>NUCLEOTIDE SEQUENCE [LARGE SCALE GENOMIC DNA]</scope>
    <source>
        <strain evidence="11">SET</strain>
    </source>
</reference>
<dbReference type="CDD" id="cd15491">
    <property type="entry name" value="selB_III"/>
    <property type="match status" value="1"/>
</dbReference>
<dbReference type="PROSITE" id="PS51722">
    <property type="entry name" value="G_TR_2"/>
    <property type="match status" value="1"/>
</dbReference>
<evidence type="ECO:0000256" key="4">
    <source>
        <dbReference type="ARBA" id="ARBA00022741"/>
    </source>
</evidence>
<sequence length="635" mass="72121">MKYFIIGTAGHVDHGKTELIKKLTGIDTDRLKEEKKRGISIELGFAHLTLPSGKKAGIVDVPGHERFIKNMLAGVMGFDLVLLVIAADEGIMPQTREHMDILKLLRIKKGIVVVTKKDLVDEDWLNLVVEDIKEFVKGSFLENAPIIPVSSITGEGITTLLAEIDRVAEEVEEKSRSHYARLPIDRVFTIAGFGTVVTGTLWSGELTVGETVEILPRGLTKKIRNLQVHGQKVERAIAGQRVAINLADVEVKDLERGDWVVTLGVLKPTRLLDVKFTVLASQEKPVHHRQQIRFYLGTAERLGRVLLLDREELEPGGEAYAQIMLEDSVVADRSDRFIIRSYSPMVTIGGGQVLDPYPARKYKRFRAEVIENLKIKEKGEPAELVLNVLLHNPKPMEQKVIEQKTTLPAPTVEESINRLLAGNKIYQSREKLYYAAENYAKILTKTKEFLQAYHRQYPLRIGIPKDELKSKLFNDFTPREFSAFLEIAEERKELKVSGNKVALPDHFPEFTAELEKAKERIINYFKQAALTPENLKVILPNFSIKEDLAVELINYLVEQGELIKIDEEIYLDRQHFEEAMVRITKLLKEKGEIVIADVRELLGISRKYALPLLETLDQLKITRRLGDKRVLARRD</sequence>
<evidence type="ECO:0000256" key="6">
    <source>
        <dbReference type="ARBA" id="ARBA00023134"/>
    </source>
</evidence>
<dbReference type="Pfam" id="PF09106">
    <property type="entry name" value="WHD_2nd_SelB"/>
    <property type="match status" value="1"/>
</dbReference>
<dbReference type="InterPro" id="IPR004161">
    <property type="entry name" value="EFTu-like_2"/>
</dbReference>
<proteinExistence type="predicted"/>
<dbReference type="Proteomes" id="UP000187338">
    <property type="component" value="Unassembled WGS sequence"/>
</dbReference>
<dbReference type="GO" id="GO:0005829">
    <property type="term" value="C:cytosol"/>
    <property type="evidence" value="ECO:0007669"/>
    <property type="project" value="TreeGrafter"/>
</dbReference>
<dbReference type="GO" id="GO:0001514">
    <property type="term" value="P:selenocysteine incorporation"/>
    <property type="evidence" value="ECO:0007669"/>
    <property type="project" value="InterPro"/>
</dbReference>
<dbReference type="InterPro" id="IPR050055">
    <property type="entry name" value="EF-Tu_GTPase"/>
</dbReference>
<evidence type="ECO:0000256" key="7">
    <source>
        <dbReference type="ARBA" id="ARBA00025526"/>
    </source>
</evidence>
<name>A0A1L8D2C8_9THEO</name>
<organism evidence="10 11">
    <name type="scientific">Carboxydothermus islandicus</name>
    <dbReference type="NCBI Taxonomy" id="661089"/>
    <lineage>
        <taxon>Bacteria</taxon>
        <taxon>Bacillati</taxon>
        <taxon>Bacillota</taxon>
        <taxon>Clostridia</taxon>
        <taxon>Thermoanaerobacterales</taxon>
        <taxon>Thermoanaerobacteraceae</taxon>
        <taxon>Carboxydothermus</taxon>
    </lineage>
</organism>
<gene>
    <name evidence="10" type="ORF">ciss_12690</name>
</gene>
<dbReference type="InterPro" id="IPR031157">
    <property type="entry name" value="G_TR_CS"/>
</dbReference>
<evidence type="ECO:0000313" key="10">
    <source>
        <dbReference type="EMBL" id="GAV25336.1"/>
    </source>
</evidence>
<dbReference type="SUPFAM" id="SSF46785">
    <property type="entry name" value="Winged helix' DNA-binding domain"/>
    <property type="match status" value="3"/>
</dbReference>
<dbReference type="InterPro" id="IPR057335">
    <property type="entry name" value="Beta-barrel_SelB"/>
</dbReference>
<dbReference type="Gene3D" id="3.40.50.300">
    <property type="entry name" value="P-loop containing nucleotide triphosphate hydrolases"/>
    <property type="match status" value="1"/>
</dbReference>
<dbReference type="InterPro" id="IPR015190">
    <property type="entry name" value="Elong_fac_SelB-wing-hlx_typ-2"/>
</dbReference>
<dbReference type="STRING" id="661089.ciss_12690"/>
<dbReference type="CDD" id="cd03696">
    <property type="entry name" value="SelB_II"/>
    <property type="match status" value="1"/>
</dbReference>
<dbReference type="InterPro" id="IPR009000">
    <property type="entry name" value="Transl_B-barrel_sf"/>
</dbReference>
<dbReference type="Pfam" id="PF25461">
    <property type="entry name" value="Beta-barrel_SelB"/>
    <property type="match status" value="1"/>
</dbReference>
<evidence type="ECO:0000259" key="9">
    <source>
        <dbReference type="PROSITE" id="PS51722"/>
    </source>
</evidence>
<dbReference type="Gene3D" id="1.10.10.10">
    <property type="entry name" value="Winged helix-like DNA-binding domain superfamily/Winged helix DNA-binding domain"/>
    <property type="match status" value="1"/>
</dbReference>
<dbReference type="InterPro" id="IPR036388">
    <property type="entry name" value="WH-like_DNA-bd_sf"/>
</dbReference>
<dbReference type="GO" id="GO:0005525">
    <property type="term" value="F:GTP binding"/>
    <property type="evidence" value="ECO:0007669"/>
    <property type="project" value="UniProtKB-KW"/>
</dbReference>
<dbReference type="InterPro" id="IPR027417">
    <property type="entry name" value="P-loop_NTPase"/>
</dbReference>
<keyword evidence="11" id="KW-1185">Reference proteome</keyword>
<dbReference type="SUPFAM" id="SSF50465">
    <property type="entry name" value="EF-Tu/eEF-1alpha/eIF2-gamma C-terminal domain"/>
    <property type="match status" value="1"/>
</dbReference>
<evidence type="ECO:0000256" key="2">
    <source>
        <dbReference type="ARBA" id="ARBA00015953"/>
    </source>
</evidence>
<dbReference type="InterPro" id="IPR004535">
    <property type="entry name" value="Transl_elong_SelB"/>
</dbReference>
<dbReference type="GO" id="GO:0003746">
    <property type="term" value="F:translation elongation factor activity"/>
    <property type="evidence" value="ECO:0007669"/>
    <property type="project" value="InterPro"/>
</dbReference>
<dbReference type="InterPro" id="IPR015191">
    <property type="entry name" value="SelB_WHD4"/>
</dbReference>
<feature type="domain" description="Tr-type G" evidence="9">
    <location>
        <begin position="1"/>
        <end position="172"/>
    </location>
</feature>
<comment type="caution">
    <text evidence="10">The sequence shown here is derived from an EMBL/GenBank/DDBJ whole genome shotgun (WGS) entry which is preliminary data.</text>
</comment>
<dbReference type="InterPro" id="IPR000795">
    <property type="entry name" value="T_Tr_GTP-bd_dom"/>
</dbReference>
<dbReference type="Pfam" id="PF00009">
    <property type="entry name" value="GTP_EFTU"/>
    <property type="match status" value="1"/>
</dbReference>
<dbReference type="NCBIfam" id="TIGR00231">
    <property type="entry name" value="small_GTP"/>
    <property type="match status" value="1"/>
</dbReference>
<keyword evidence="4" id="KW-0547">Nucleotide-binding</keyword>
<dbReference type="EMBL" id="BDJL01000038">
    <property type="protein sequence ID" value="GAV25336.1"/>
    <property type="molecule type" value="Genomic_DNA"/>
</dbReference>
<dbReference type="PROSITE" id="PS00301">
    <property type="entry name" value="G_TR_1"/>
    <property type="match status" value="1"/>
</dbReference>